<dbReference type="Pfam" id="PF07686">
    <property type="entry name" value="V-set"/>
    <property type="match status" value="1"/>
</dbReference>
<dbReference type="InterPro" id="IPR003598">
    <property type="entry name" value="Ig_sub2"/>
</dbReference>
<accession>A0AAW0U3P8</accession>
<dbReference type="GO" id="GO:0032589">
    <property type="term" value="C:neuron projection membrane"/>
    <property type="evidence" value="ECO:0007669"/>
    <property type="project" value="TreeGrafter"/>
</dbReference>
<keyword evidence="4" id="KW-1185">Reference proteome</keyword>
<dbReference type="EMBL" id="JARAKH010000018">
    <property type="protein sequence ID" value="KAK8394692.1"/>
    <property type="molecule type" value="Genomic_DNA"/>
</dbReference>
<dbReference type="InterPro" id="IPR036179">
    <property type="entry name" value="Ig-like_dom_sf"/>
</dbReference>
<dbReference type="InterPro" id="IPR013783">
    <property type="entry name" value="Ig-like_fold"/>
</dbReference>
<gene>
    <name evidence="3" type="ORF">O3P69_005875</name>
</gene>
<dbReference type="PROSITE" id="PS50835">
    <property type="entry name" value="IG_LIKE"/>
    <property type="match status" value="2"/>
</dbReference>
<dbReference type="SMART" id="SM00408">
    <property type="entry name" value="IGc2"/>
    <property type="match status" value="2"/>
</dbReference>
<dbReference type="AlphaFoldDB" id="A0AAW0U3P8"/>
<dbReference type="InterPro" id="IPR037448">
    <property type="entry name" value="Zig-8"/>
</dbReference>
<evidence type="ECO:0000256" key="1">
    <source>
        <dbReference type="SAM" id="MobiDB-lite"/>
    </source>
</evidence>
<name>A0AAW0U3P8_SCYPA</name>
<feature type="region of interest" description="Disordered" evidence="1">
    <location>
        <begin position="185"/>
        <end position="227"/>
    </location>
</feature>
<dbReference type="InterPro" id="IPR003599">
    <property type="entry name" value="Ig_sub"/>
</dbReference>
<evidence type="ECO:0000313" key="3">
    <source>
        <dbReference type="EMBL" id="KAK8394692.1"/>
    </source>
</evidence>
<organism evidence="3 4">
    <name type="scientific">Scylla paramamosain</name>
    <name type="common">Mud crab</name>
    <dbReference type="NCBI Taxonomy" id="85552"/>
    <lineage>
        <taxon>Eukaryota</taxon>
        <taxon>Metazoa</taxon>
        <taxon>Ecdysozoa</taxon>
        <taxon>Arthropoda</taxon>
        <taxon>Crustacea</taxon>
        <taxon>Multicrustacea</taxon>
        <taxon>Malacostraca</taxon>
        <taxon>Eumalacostraca</taxon>
        <taxon>Eucarida</taxon>
        <taxon>Decapoda</taxon>
        <taxon>Pleocyemata</taxon>
        <taxon>Brachyura</taxon>
        <taxon>Eubrachyura</taxon>
        <taxon>Portunoidea</taxon>
        <taxon>Portunidae</taxon>
        <taxon>Portuninae</taxon>
        <taxon>Scylla</taxon>
    </lineage>
</organism>
<dbReference type="Proteomes" id="UP001487740">
    <property type="component" value="Unassembled WGS sequence"/>
</dbReference>
<protein>
    <recommendedName>
        <fullName evidence="2">Ig-like domain-containing protein</fullName>
    </recommendedName>
</protein>
<sequence length="227" mass="24937">MVGQRARLPCTVLNLDKRDAATVKVFHPEDSNEWHLDISSVTFRDAGVYECQVSSSPKIHLPIHLHVQVQQARVQGPSEVFLQEGSTIKLTCIVNTREEDQGSLAWYRGNTELDYDSPRGGVSVEIEKTPTRTTSKLFLTRAAKADSGNYTCAPHDAQPATVHVHVVRALVLVCAAAAGTQVTPDLAEATPARPRTDRRPSRHFLAPASPQTGSIRQRDSSEEVHLD</sequence>
<evidence type="ECO:0000313" key="4">
    <source>
        <dbReference type="Proteomes" id="UP001487740"/>
    </source>
</evidence>
<evidence type="ECO:0000259" key="2">
    <source>
        <dbReference type="PROSITE" id="PS50835"/>
    </source>
</evidence>
<dbReference type="InterPro" id="IPR007110">
    <property type="entry name" value="Ig-like_dom"/>
</dbReference>
<dbReference type="PANTHER" id="PTHR23279">
    <property type="entry name" value="DEFECTIVE PROBOSCIS EXTENSION RESPONSE DPR -RELATED"/>
    <property type="match status" value="1"/>
</dbReference>
<dbReference type="SUPFAM" id="SSF48726">
    <property type="entry name" value="Immunoglobulin"/>
    <property type="match status" value="2"/>
</dbReference>
<dbReference type="PANTHER" id="PTHR23279:SF6">
    <property type="entry name" value="DEFECTIVE PROBOSCIS EXTENSION RESPONSE 7, ISOFORM F"/>
    <property type="match status" value="1"/>
</dbReference>
<feature type="compositionally biased region" description="Basic and acidic residues" evidence="1">
    <location>
        <begin position="216"/>
        <end position="227"/>
    </location>
</feature>
<dbReference type="GO" id="GO:0050808">
    <property type="term" value="P:synapse organization"/>
    <property type="evidence" value="ECO:0007669"/>
    <property type="project" value="TreeGrafter"/>
</dbReference>
<reference evidence="3 4" key="1">
    <citation type="submission" date="2023-03" db="EMBL/GenBank/DDBJ databases">
        <title>High-quality genome of Scylla paramamosain provides insights in environmental adaptation.</title>
        <authorList>
            <person name="Zhang L."/>
        </authorList>
    </citation>
    <scope>NUCLEOTIDE SEQUENCE [LARGE SCALE GENOMIC DNA]</scope>
    <source>
        <strain evidence="3">LZ_2023a</strain>
        <tissue evidence="3">Muscle</tissue>
    </source>
</reference>
<dbReference type="Gene3D" id="2.60.40.10">
    <property type="entry name" value="Immunoglobulins"/>
    <property type="match status" value="2"/>
</dbReference>
<comment type="caution">
    <text evidence="3">The sequence shown here is derived from an EMBL/GenBank/DDBJ whole genome shotgun (WGS) entry which is preliminary data.</text>
</comment>
<dbReference type="CDD" id="cd00096">
    <property type="entry name" value="Ig"/>
    <property type="match status" value="1"/>
</dbReference>
<dbReference type="InterPro" id="IPR013106">
    <property type="entry name" value="Ig_V-set"/>
</dbReference>
<feature type="domain" description="Ig-like" evidence="2">
    <location>
        <begin position="1"/>
        <end position="56"/>
    </location>
</feature>
<feature type="domain" description="Ig-like" evidence="2">
    <location>
        <begin position="57"/>
        <end position="163"/>
    </location>
</feature>
<dbReference type="SMART" id="SM00409">
    <property type="entry name" value="IG"/>
    <property type="match status" value="2"/>
</dbReference>
<proteinExistence type="predicted"/>